<dbReference type="EMBL" id="QXBN01000012">
    <property type="protein sequence ID" value="RIT36858.1"/>
    <property type="molecule type" value="Genomic_DNA"/>
</dbReference>
<proteinExistence type="predicted"/>
<evidence type="ECO:0000313" key="2">
    <source>
        <dbReference type="Proteomes" id="UP000284557"/>
    </source>
</evidence>
<accession>A0ABD7HMY3</accession>
<comment type="caution">
    <text evidence="1">The sequence shown here is derived from an EMBL/GenBank/DDBJ whole genome shotgun (WGS) entry which is preliminary data.</text>
</comment>
<reference evidence="1 2" key="1">
    <citation type="submission" date="2018-08" db="EMBL/GenBank/DDBJ databases">
        <title>Linezolid Resistance in Mycobacterium abscessus: MIC Distribution and Comprehensive Investigation of Resistance Mechanisms.</title>
        <authorList>
            <person name="Ye M."/>
            <person name="Xu L."/>
            <person name="Zou Y."/>
            <person name="Li B."/>
            <person name="Guo Q."/>
            <person name="Zhang Y."/>
            <person name="Zhan M."/>
            <person name="Xu B."/>
            <person name="Yu F."/>
            <person name="Zhang Z."/>
            <person name="Chu H."/>
        </authorList>
    </citation>
    <scope>NUCLEOTIDE SEQUENCE [LARGE SCALE GENOMIC DNA]</scope>
    <source>
        <strain evidence="1 2">G143</strain>
    </source>
</reference>
<dbReference type="Proteomes" id="UP000284557">
    <property type="component" value="Unassembled WGS sequence"/>
</dbReference>
<name>A0ABD7HMY3_9MYCO</name>
<protein>
    <submittedName>
        <fullName evidence="1">Uncharacterized protein</fullName>
    </submittedName>
</protein>
<evidence type="ECO:0000313" key="1">
    <source>
        <dbReference type="EMBL" id="RIT36858.1"/>
    </source>
</evidence>
<organism evidence="1 2">
    <name type="scientific">Mycobacteroides abscessus</name>
    <dbReference type="NCBI Taxonomy" id="36809"/>
    <lineage>
        <taxon>Bacteria</taxon>
        <taxon>Bacillati</taxon>
        <taxon>Actinomycetota</taxon>
        <taxon>Actinomycetes</taxon>
        <taxon>Mycobacteriales</taxon>
        <taxon>Mycobacteriaceae</taxon>
        <taxon>Mycobacteroides</taxon>
    </lineage>
</organism>
<sequence>MPGYSAGLGGDGLVRGDKVADLLAVTGQWSDTAQFTEWACEVLKGAFGPFQLIEAVWAIDIGLDCGCVSRGLLAQ</sequence>
<gene>
    <name evidence="1" type="ORF">D2E76_16550</name>
</gene>
<dbReference type="AlphaFoldDB" id="A0ABD7HMY3"/>